<dbReference type="PANTHER" id="PTHR11265">
    <property type="entry name" value="S-ADENOSYL-METHYLTRANSFERASE MRAW"/>
    <property type="match status" value="1"/>
</dbReference>
<dbReference type="SUPFAM" id="SSF81799">
    <property type="entry name" value="Putative methyltransferase TM0872, insert domain"/>
    <property type="match status" value="1"/>
</dbReference>
<evidence type="ECO:0000256" key="2">
    <source>
        <dbReference type="ARBA" id="ARBA00022552"/>
    </source>
</evidence>
<keyword evidence="2 6" id="KW-0698">rRNA processing</keyword>
<dbReference type="EC" id="2.1.1.199" evidence="6"/>
<dbReference type="InterPro" id="IPR029063">
    <property type="entry name" value="SAM-dependent_MTases_sf"/>
</dbReference>
<dbReference type="AlphaFoldDB" id="A0A1F8B512"/>
<dbReference type="Pfam" id="PF01795">
    <property type="entry name" value="Methyltransf_5"/>
    <property type="match status" value="1"/>
</dbReference>
<evidence type="ECO:0000313" key="8">
    <source>
        <dbReference type="Proteomes" id="UP000177501"/>
    </source>
</evidence>
<comment type="subcellular location">
    <subcellularLocation>
        <location evidence="6">Cytoplasm</location>
    </subcellularLocation>
</comment>
<keyword evidence="4 6" id="KW-0808">Transferase</keyword>
<dbReference type="NCBIfam" id="TIGR00006">
    <property type="entry name" value="16S rRNA (cytosine(1402)-N(4))-methyltransferase RsmH"/>
    <property type="match status" value="1"/>
</dbReference>
<gene>
    <name evidence="6" type="primary">rsmH</name>
    <name evidence="7" type="ORF">A2955_04705</name>
</gene>
<evidence type="ECO:0000256" key="1">
    <source>
        <dbReference type="ARBA" id="ARBA00010396"/>
    </source>
</evidence>
<keyword evidence="6" id="KW-0963">Cytoplasm</keyword>
<comment type="caution">
    <text evidence="7">The sequence shown here is derived from an EMBL/GenBank/DDBJ whole genome shotgun (WGS) entry which is preliminary data.</text>
</comment>
<keyword evidence="3 6" id="KW-0489">Methyltransferase</keyword>
<evidence type="ECO:0000256" key="6">
    <source>
        <dbReference type="HAMAP-Rule" id="MF_01007"/>
    </source>
</evidence>
<dbReference type="GO" id="GO:0070475">
    <property type="term" value="P:rRNA base methylation"/>
    <property type="evidence" value="ECO:0007669"/>
    <property type="project" value="UniProtKB-UniRule"/>
</dbReference>
<accession>A0A1F8B512</accession>
<dbReference type="Gene3D" id="3.40.50.150">
    <property type="entry name" value="Vaccinia Virus protein VP39"/>
    <property type="match status" value="1"/>
</dbReference>
<proteinExistence type="inferred from homology"/>
<feature type="binding site" evidence="6">
    <location>
        <position position="128"/>
    </location>
    <ligand>
        <name>S-adenosyl-L-methionine</name>
        <dbReference type="ChEBI" id="CHEBI:59789"/>
    </ligand>
</feature>
<evidence type="ECO:0000313" key="7">
    <source>
        <dbReference type="EMBL" id="OGM59116.1"/>
    </source>
</evidence>
<keyword evidence="5 6" id="KW-0949">S-adenosyl-L-methionine</keyword>
<feature type="binding site" evidence="6">
    <location>
        <begin position="47"/>
        <end position="49"/>
    </location>
    <ligand>
        <name>S-adenosyl-L-methionine</name>
        <dbReference type="ChEBI" id="CHEBI:59789"/>
    </ligand>
</feature>
<name>A0A1F8B512_9BACT</name>
<sequence length="315" mass="35451">MLNYEKLVVHEPVLVNEVIKAFRLDNAHLKIKSLTRRRFIDATLGMGGHSVEIIKHGGKVLGIEMDPEMMSFAEDRLKKACPPPHRDSVWRFFKIIQDNFVNIEEVAKSSGFTKVDGIIFDLGVATPQLISSDRGFSFTNEESLLDMRLSSATQGVTAADLVNSLGKKDLVKLFREVMNSKDAIRLANSIHESRKKRRLVTVGDFLAIVGSIIKPKKNLHVGTLPFLALRIAVNSELYNLTEALPQAFRLLVKFGRLVVISFHSLEDEIVKKYFRELETVGVAKILTVKPIVPEPSERINNPRSRSAKLRILEKV</sequence>
<organism evidence="7 8">
    <name type="scientific">Candidatus Woesebacteria bacterium RIFCSPLOWO2_01_FULL_37_19</name>
    <dbReference type="NCBI Taxonomy" id="1802514"/>
    <lineage>
        <taxon>Bacteria</taxon>
        <taxon>Candidatus Woeseibacteriota</taxon>
    </lineage>
</organism>
<comment type="similarity">
    <text evidence="1 6">Belongs to the methyltransferase superfamily. RsmH family.</text>
</comment>
<dbReference type="SUPFAM" id="SSF53335">
    <property type="entry name" value="S-adenosyl-L-methionine-dependent methyltransferases"/>
    <property type="match status" value="1"/>
</dbReference>
<comment type="function">
    <text evidence="6">Specifically methylates the N4 position of cytidine in position 1402 (C1402) of 16S rRNA.</text>
</comment>
<protein>
    <recommendedName>
        <fullName evidence="6">Ribosomal RNA small subunit methyltransferase H</fullName>
        <ecNumber evidence="6">2.1.1.199</ecNumber>
    </recommendedName>
    <alternativeName>
        <fullName evidence="6">16S rRNA m(4)C1402 methyltransferase</fullName>
    </alternativeName>
    <alternativeName>
        <fullName evidence="6">rRNA (cytosine-N(4)-)-methyltransferase RsmH</fullName>
    </alternativeName>
</protein>
<dbReference type="PANTHER" id="PTHR11265:SF0">
    <property type="entry name" value="12S RRNA N4-METHYLCYTIDINE METHYLTRANSFERASE"/>
    <property type="match status" value="1"/>
</dbReference>
<dbReference type="Proteomes" id="UP000177501">
    <property type="component" value="Unassembled WGS sequence"/>
</dbReference>
<dbReference type="HAMAP" id="MF_01007">
    <property type="entry name" value="16SrRNA_methyltr_H"/>
    <property type="match status" value="1"/>
</dbReference>
<evidence type="ECO:0000256" key="4">
    <source>
        <dbReference type="ARBA" id="ARBA00022679"/>
    </source>
</evidence>
<comment type="catalytic activity">
    <reaction evidence="6">
        <text>cytidine(1402) in 16S rRNA + S-adenosyl-L-methionine = N(4)-methylcytidine(1402) in 16S rRNA + S-adenosyl-L-homocysteine + H(+)</text>
        <dbReference type="Rhea" id="RHEA:42928"/>
        <dbReference type="Rhea" id="RHEA-COMP:10286"/>
        <dbReference type="Rhea" id="RHEA-COMP:10287"/>
        <dbReference type="ChEBI" id="CHEBI:15378"/>
        <dbReference type="ChEBI" id="CHEBI:57856"/>
        <dbReference type="ChEBI" id="CHEBI:59789"/>
        <dbReference type="ChEBI" id="CHEBI:74506"/>
        <dbReference type="ChEBI" id="CHEBI:82748"/>
        <dbReference type="EC" id="2.1.1.199"/>
    </reaction>
</comment>
<dbReference type="PIRSF" id="PIRSF004486">
    <property type="entry name" value="MraW"/>
    <property type="match status" value="1"/>
</dbReference>
<evidence type="ECO:0000256" key="5">
    <source>
        <dbReference type="ARBA" id="ARBA00022691"/>
    </source>
</evidence>
<feature type="binding site" evidence="6">
    <location>
        <position position="64"/>
    </location>
    <ligand>
        <name>S-adenosyl-L-methionine</name>
        <dbReference type="ChEBI" id="CHEBI:59789"/>
    </ligand>
</feature>
<dbReference type="EMBL" id="MGHA01000037">
    <property type="protein sequence ID" value="OGM59116.1"/>
    <property type="molecule type" value="Genomic_DNA"/>
</dbReference>
<reference evidence="7 8" key="1">
    <citation type="journal article" date="2016" name="Nat. Commun.">
        <title>Thousands of microbial genomes shed light on interconnected biogeochemical processes in an aquifer system.</title>
        <authorList>
            <person name="Anantharaman K."/>
            <person name="Brown C.T."/>
            <person name="Hug L.A."/>
            <person name="Sharon I."/>
            <person name="Castelle C.J."/>
            <person name="Probst A.J."/>
            <person name="Thomas B.C."/>
            <person name="Singh A."/>
            <person name="Wilkins M.J."/>
            <person name="Karaoz U."/>
            <person name="Brodie E.L."/>
            <person name="Williams K.H."/>
            <person name="Hubbard S.S."/>
            <person name="Banfield J.F."/>
        </authorList>
    </citation>
    <scope>NUCLEOTIDE SEQUENCE [LARGE SCALE GENOMIC DNA]</scope>
</reference>
<feature type="binding site" evidence="6">
    <location>
        <position position="121"/>
    </location>
    <ligand>
        <name>S-adenosyl-L-methionine</name>
        <dbReference type="ChEBI" id="CHEBI:59789"/>
    </ligand>
</feature>
<dbReference type="InterPro" id="IPR023397">
    <property type="entry name" value="SAM-dep_MeTrfase_MraW_recog"/>
</dbReference>
<dbReference type="Gene3D" id="1.10.150.170">
    <property type="entry name" value="Putative methyltransferase TM0872, insert domain"/>
    <property type="match status" value="1"/>
</dbReference>
<dbReference type="GO" id="GO:0071424">
    <property type="term" value="F:rRNA (cytosine-N4-)-methyltransferase activity"/>
    <property type="evidence" value="ECO:0007669"/>
    <property type="project" value="UniProtKB-UniRule"/>
</dbReference>
<evidence type="ECO:0000256" key="3">
    <source>
        <dbReference type="ARBA" id="ARBA00022603"/>
    </source>
</evidence>
<dbReference type="STRING" id="1802514.A2955_04705"/>
<dbReference type="InterPro" id="IPR002903">
    <property type="entry name" value="RsmH"/>
</dbReference>
<feature type="binding site" evidence="6">
    <location>
        <position position="100"/>
    </location>
    <ligand>
        <name>S-adenosyl-L-methionine</name>
        <dbReference type="ChEBI" id="CHEBI:59789"/>
    </ligand>
</feature>
<dbReference type="GO" id="GO:0005737">
    <property type="term" value="C:cytoplasm"/>
    <property type="evidence" value="ECO:0007669"/>
    <property type="project" value="UniProtKB-SubCell"/>
</dbReference>